<dbReference type="PANTHER" id="PTHR46321">
    <property type="entry name" value="KIF1-BINDING PROTEIN"/>
    <property type="match status" value="1"/>
</dbReference>
<dbReference type="RefSeq" id="XP_011213648.2">
    <property type="nucleotide sequence ID" value="XM_011215346.3"/>
</dbReference>
<dbReference type="OrthoDB" id="409897at2759"/>
<evidence type="ECO:0000256" key="2">
    <source>
        <dbReference type="ARBA" id="ARBA00010305"/>
    </source>
</evidence>
<keyword evidence="4" id="KW-0963">Cytoplasm</keyword>
<evidence type="ECO:0000256" key="4">
    <source>
        <dbReference type="ARBA" id="ARBA00022490"/>
    </source>
</evidence>
<dbReference type="GeneID" id="105233306"/>
<dbReference type="Pfam" id="PF12309">
    <property type="entry name" value="KBP_C"/>
    <property type="match status" value="1"/>
</dbReference>
<keyword evidence="5" id="KW-0206">Cytoskeleton</keyword>
<comment type="similarity">
    <text evidence="2">Belongs to the KIF-binding protein family.</text>
</comment>
<evidence type="ECO:0000313" key="6">
    <source>
        <dbReference type="EMBL" id="JAC47019.1"/>
    </source>
</evidence>
<dbReference type="AlphaFoldDB" id="A0A034VX48"/>
<dbReference type="InterPro" id="IPR022083">
    <property type="entry name" value="KBP"/>
</dbReference>
<dbReference type="EMBL" id="GAKP01011934">
    <property type="protein sequence ID" value="JAC47018.1"/>
    <property type="molecule type" value="Transcribed_RNA"/>
</dbReference>
<evidence type="ECO:0000256" key="5">
    <source>
        <dbReference type="ARBA" id="ARBA00023212"/>
    </source>
</evidence>
<evidence type="ECO:0000256" key="1">
    <source>
        <dbReference type="ARBA" id="ARBA00004245"/>
    </source>
</evidence>
<dbReference type="Gene3D" id="1.25.40.10">
    <property type="entry name" value="Tetratricopeptide repeat domain"/>
    <property type="match status" value="1"/>
</dbReference>
<comment type="subcellular location">
    <subcellularLocation>
        <location evidence="1">Cytoplasm</location>
        <location evidence="1">Cytoskeleton</location>
    </subcellularLocation>
</comment>
<dbReference type="PANTHER" id="PTHR46321:SF1">
    <property type="entry name" value="KIF-BINDING PROTEIN"/>
    <property type="match status" value="1"/>
</dbReference>
<proteinExistence type="inferred from homology"/>
<accession>A0A034VX48</accession>
<organism evidence="6">
    <name type="scientific">Bactrocera dorsalis</name>
    <name type="common">Oriental fruit fly</name>
    <name type="synonym">Dacus dorsalis</name>
    <dbReference type="NCBI Taxonomy" id="27457"/>
    <lineage>
        <taxon>Eukaryota</taxon>
        <taxon>Metazoa</taxon>
        <taxon>Ecdysozoa</taxon>
        <taxon>Arthropoda</taxon>
        <taxon>Hexapoda</taxon>
        <taxon>Insecta</taxon>
        <taxon>Pterygota</taxon>
        <taxon>Neoptera</taxon>
        <taxon>Endopterygota</taxon>
        <taxon>Diptera</taxon>
        <taxon>Brachycera</taxon>
        <taxon>Muscomorpha</taxon>
        <taxon>Tephritoidea</taxon>
        <taxon>Tephritidae</taxon>
        <taxon>Bactrocera</taxon>
        <taxon>Bactrocera</taxon>
    </lineage>
</organism>
<dbReference type="GO" id="GO:0021952">
    <property type="term" value="P:central nervous system projection neuron axonogenesis"/>
    <property type="evidence" value="ECO:0007669"/>
    <property type="project" value="TreeGrafter"/>
</dbReference>
<reference evidence="6" key="1">
    <citation type="journal article" date="2014" name="BMC Genomics">
        <title>Characterizing the developmental transcriptome of the oriental fruit fly, Bactrocera dorsalis (Diptera: Tephritidae) through comparative genomic analysis with Drosophila melanogaster utilizing modENCODE datasets.</title>
        <authorList>
            <person name="Geib S.M."/>
            <person name="Calla B."/>
            <person name="Hall B."/>
            <person name="Hou S."/>
            <person name="Manoukis N.C."/>
        </authorList>
    </citation>
    <scope>NUCLEOTIDE SEQUENCE</scope>
    <source>
        <strain evidence="6">Punador</strain>
    </source>
</reference>
<dbReference type="EMBL" id="GAKP01011933">
    <property type="protein sequence ID" value="JAC47019.1"/>
    <property type="molecule type" value="Transcribed_RNA"/>
</dbReference>
<dbReference type="GO" id="GO:0005856">
    <property type="term" value="C:cytoskeleton"/>
    <property type="evidence" value="ECO:0007669"/>
    <property type="project" value="UniProtKB-SubCell"/>
</dbReference>
<gene>
    <name evidence="6" type="primary">KBP</name>
</gene>
<dbReference type="GO" id="GO:0000226">
    <property type="term" value="P:microtubule cytoskeleton organization"/>
    <property type="evidence" value="ECO:0007669"/>
    <property type="project" value="TreeGrafter"/>
</dbReference>
<protein>
    <recommendedName>
        <fullName evidence="3">KIF-binding protein</fullName>
    </recommendedName>
</protein>
<dbReference type="GO" id="GO:1990535">
    <property type="term" value="P:neuron projection maintenance"/>
    <property type="evidence" value="ECO:0007669"/>
    <property type="project" value="TreeGrafter"/>
</dbReference>
<sequence>MVIAKEILTDYKEVYEKAIKYVNEESKNDPPTDPFRSHYAARELLLQLKENLKNALASVVAEEADDGKDDFTYIVLLAFVCRDLGRIYVFTDEVSTGERLLQESLQLVEPHKMKPEAIIPYVGALNEIGIVQANRSEYKQAFDTLIKSEQSYKEFLKSNGTPVCISDIFGTPDEVEEGKGAKELESLYTLCTFYLAQVHGHLGELEKSAQYCHLTLRRQLESKTYEPIDFSLNAATLSQYFIGENMFKEARHHLAAATFVMAEHEANMLTPEMTEQQRTDVTETYKHRYADVARCWAKYGLALLCASKERLYNDDDEKVTKDVKRLTVDPNAYRFPGLKIDVYENGVTADYCLTFDDAKPVYHYVSDWLDQAKEYYKPETEATEYAKVIKDYAELYQHIAFFEEDPANQAKMQKRRAKYYEDLLELLNPVFYMGICRECWYGAGLSYSAILDIKLDALKERRPPQPQDLQKINQTCQRAIKNFLEFVKSYTDKDGATIKASADAEEQHNVLYAYFHLGRLHFKMITPDLNLQLENMNNSLKYYKLFTDECAARKEVAETLNAEVGVCREMVNLLPLKIANIKKRLPK</sequence>
<dbReference type="InterPro" id="IPR011990">
    <property type="entry name" value="TPR-like_helical_dom_sf"/>
</dbReference>
<dbReference type="KEGG" id="bdr:105233306"/>
<evidence type="ECO:0000256" key="3">
    <source>
        <dbReference type="ARBA" id="ARBA00016840"/>
    </source>
</evidence>
<name>A0A034VX48_BACDO</name>